<evidence type="ECO:0000259" key="2">
    <source>
        <dbReference type="Pfam" id="PF07007"/>
    </source>
</evidence>
<name>A0A917J887_9SPHI</name>
<accession>A0A917J887</accession>
<reference evidence="3" key="1">
    <citation type="journal article" date="2014" name="Int. J. Syst. Evol. Microbiol.">
        <title>Complete genome sequence of Corynebacterium casei LMG S-19264T (=DSM 44701T), isolated from a smear-ripened cheese.</title>
        <authorList>
            <consortium name="US DOE Joint Genome Institute (JGI-PGF)"/>
            <person name="Walter F."/>
            <person name="Albersmeier A."/>
            <person name="Kalinowski J."/>
            <person name="Ruckert C."/>
        </authorList>
    </citation>
    <scope>NUCLEOTIDE SEQUENCE</scope>
    <source>
        <strain evidence="3">CCM 8711</strain>
    </source>
</reference>
<reference evidence="3" key="2">
    <citation type="submission" date="2020-09" db="EMBL/GenBank/DDBJ databases">
        <authorList>
            <person name="Sun Q."/>
            <person name="Sedlacek I."/>
        </authorList>
    </citation>
    <scope>NUCLEOTIDE SEQUENCE</scope>
    <source>
        <strain evidence="3">CCM 8711</strain>
    </source>
</reference>
<organism evidence="3 4">
    <name type="scientific">Mucilaginibacter galii</name>
    <dbReference type="NCBI Taxonomy" id="2005073"/>
    <lineage>
        <taxon>Bacteria</taxon>
        <taxon>Pseudomonadati</taxon>
        <taxon>Bacteroidota</taxon>
        <taxon>Sphingobacteriia</taxon>
        <taxon>Sphingobacteriales</taxon>
        <taxon>Sphingobacteriaceae</taxon>
        <taxon>Mucilaginibacter</taxon>
    </lineage>
</organism>
<dbReference type="RefSeq" id="WP_188414205.1">
    <property type="nucleotide sequence ID" value="NZ_BMDO01000001.1"/>
</dbReference>
<dbReference type="InterPro" id="IPR009739">
    <property type="entry name" value="LprI-like_N"/>
</dbReference>
<protein>
    <recommendedName>
        <fullName evidence="2">Lysozyme inhibitor LprI-like N-terminal domain-containing protein</fullName>
    </recommendedName>
</protein>
<dbReference type="Gene3D" id="1.20.1270.180">
    <property type="match status" value="1"/>
</dbReference>
<sequence length="130" mass="14658">MKILLTALLFLFMLSAGGYAQSQGQMNADAYAGYTKADKQLNTVYQMILRQYAKDTKFIKNLKAAQRLWIQLRDADVAAKFPQEGSYGSVEPMCRAGYLEVYTLNRTKFLKVWLEGIPEGDVCNGSVKTR</sequence>
<feature type="signal peptide" evidence="1">
    <location>
        <begin position="1"/>
        <end position="20"/>
    </location>
</feature>
<proteinExistence type="predicted"/>
<feature type="domain" description="Lysozyme inhibitor LprI-like N-terminal" evidence="2">
    <location>
        <begin position="19"/>
        <end position="110"/>
    </location>
</feature>
<dbReference type="AlphaFoldDB" id="A0A917J887"/>
<evidence type="ECO:0000256" key="1">
    <source>
        <dbReference type="SAM" id="SignalP"/>
    </source>
</evidence>
<dbReference type="EMBL" id="BMDO01000001">
    <property type="protein sequence ID" value="GGI49710.1"/>
    <property type="molecule type" value="Genomic_DNA"/>
</dbReference>
<keyword evidence="4" id="KW-1185">Reference proteome</keyword>
<evidence type="ECO:0000313" key="4">
    <source>
        <dbReference type="Proteomes" id="UP000662074"/>
    </source>
</evidence>
<evidence type="ECO:0000313" key="3">
    <source>
        <dbReference type="EMBL" id="GGI49710.1"/>
    </source>
</evidence>
<dbReference type="Proteomes" id="UP000662074">
    <property type="component" value="Unassembled WGS sequence"/>
</dbReference>
<keyword evidence="1" id="KW-0732">Signal</keyword>
<feature type="chain" id="PRO_5037893228" description="Lysozyme inhibitor LprI-like N-terminal domain-containing protein" evidence="1">
    <location>
        <begin position="21"/>
        <end position="130"/>
    </location>
</feature>
<gene>
    <name evidence="3" type="ORF">GCM10011425_09220</name>
</gene>
<comment type="caution">
    <text evidence="3">The sequence shown here is derived from an EMBL/GenBank/DDBJ whole genome shotgun (WGS) entry which is preliminary data.</text>
</comment>
<dbReference type="Pfam" id="PF07007">
    <property type="entry name" value="LprI"/>
    <property type="match status" value="1"/>
</dbReference>